<reference evidence="1" key="1">
    <citation type="submission" date="2022-07" db="EMBL/GenBank/DDBJ databases">
        <title>Phylogenomic reconstructions and comparative analyses of Kickxellomycotina fungi.</title>
        <authorList>
            <person name="Reynolds N.K."/>
            <person name="Stajich J.E."/>
            <person name="Barry K."/>
            <person name="Grigoriev I.V."/>
            <person name="Crous P."/>
            <person name="Smith M.E."/>
        </authorList>
    </citation>
    <scope>NUCLEOTIDE SEQUENCE</scope>
    <source>
        <strain evidence="1">CBS 109366</strain>
    </source>
</reference>
<gene>
    <name evidence="1" type="ORF">IWQ57_005683</name>
</gene>
<evidence type="ECO:0000313" key="1">
    <source>
        <dbReference type="EMBL" id="KAJ2762916.1"/>
    </source>
</evidence>
<name>A0ACC1JLR5_9FUNG</name>
<evidence type="ECO:0000313" key="2">
    <source>
        <dbReference type="Proteomes" id="UP001140234"/>
    </source>
</evidence>
<sequence>MHAPALGWRRDALTVAGGAQEPHLPARLRLRNWQHRHSAAEESGTRSCGSRGDYYEPAATLVEASVPGAQPLASAVRAAVALFAVRLDPVDGHDRARGGDGLPYPSTRVTVACCLDLAGSLPLPLRRLLSAQAPVAHLRQLAARLRRPLGPRLSAPAPLPRQLTAATAVRAEVAEEAIDGRPAVFYRALEPARIVHETQAAAVYSAAVRVAGARPAAAIDGHVTGLRQSRGAAEVAPLLPVLADITVDSRRFPGGFDVHVAVARAESGQPTAQAATGSPPAARAVVGDDVAVYVFGLAADHSAPLAAGAGPAEGCAPYAQLLVRTVLLLPDADGDEGGLVCTVTVQPARGRRSPVDVACNGQRLRVHPARPARRSLLLVVGSDDAILTPCADCGAIGCQQDAELPAYYASDSPSDADDPAPRPRPPPASPLAVSR</sequence>
<comment type="caution">
    <text evidence="1">The sequence shown here is derived from an EMBL/GenBank/DDBJ whole genome shotgun (WGS) entry which is preliminary data.</text>
</comment>
<dbReference type="Proteomes" id="UP001140234">
    <property type="component" value="Unassembled WGS sequence"/>
</dbReference>
<accession>A0ACC1JLR5</accession>
<organism evidence="1 2">
    <name type="scientific">Coemansia nantahalensis</name>
    <dbReference type="NCBI Taxonomy" id="2789366"/>
    <lineage>
        <taxon>Eukaryota</taxon>
        <taxon>Fungi</taxon>
        <taxon>Fungi incertae sedis</taxon>
        <taxon>Zoopagomycota</taxon>
        <taxon>Kickxellomycotina</taxon>
        <taxon>Kickxellomycetes</taxon>
        <taxon>Kickxellales</taxon>
        <taxon>Kickxellaceae</taxon>
        <taxon>Coemansia</taxon>
    </lineage>
</organism>
<feature type="non-terminal residue" evidence="1">
    <location>
        <position position="435"/>
    </location>
</feature>
<protein>
    <submittedName>
        <fullName evidence="1">Uncharacterized protein</fullName>
    </submittedName>
</protein>
<proteinExistence type="predicted"/>
<dbReference type="EMBL" id="JANBUJ010002861">
    <property type="protein sequence ID" value="KAJ2762916.1"/>
    <property type="molecule type" value="Genomic_DNA"/>
</dbReference>
<keyword evidence="2" id="KW-1185">Reference proteome</keyword>